<dbReference type="RefSeq" id="WP_280080360.1">
    <property type="nucleotide sequence ID" value="NZ_JAOCGG010000004.1"/>
</dbReference>
<comment type="caution">
    <text evidence="2">The sequence shown here is derived from an EMBL/GenBank/DDBJ whole genome shotgun (WGS) entry which is preliminary data.</text>
</comment>
<dbReference type="EMBL" id="JAOCGG010000004">
    <property type="protein sequence ID" value="MDH1629276.1"/>
    <property type="molecule type" value="Genomic_DNA"/>
</dbReference>
<gene>
    <name evidence="2" type="ORF">N5I14_03330</name>
</gene>
<name>A0AA42UNA4_9PSED</name>
<proteinExistence type="predicted"/>
<accession>A0AA42UNA4</accession>
<dbReference type="InterPro" id="IPR009228">
    <property type="entry name" value="Capsid_scaffold_GpO"/>
</dbReference>
<protein>
    <submittedName>
        <fullName evidence="2">GPO family capsid scaffolding protein</fullName>
    </submittedName>
</protein>
<dbReference type="Pfam" id="PF05929">
    <property type="entry name" value="Phage_GPO"/>
    <property type="match status" value="1"/>
</dbReference>
<evidence type="ECO:0000256" key="1">
    <source>
        <dbReference type="SAM" id="MobiDB-lite"/>
    </source>
</evidence>
<dbReference type="Proteomes" id="UP001160882">
    <property type="component" value="Unassembled WGS sequence"/>
</dbReference>
<reference evidence="2" key="1">
    <citation type="submission" date="2022-09" db="EMBL/GenBank/DDBJ databases">
        <title>Intensive care unit water sources are persistently colonized with multi-drug resistant bacteria and are the site of extensive horizontal gene transfer of antibiotic resistance genes.</title>
        <authorList>
            <person name="Diorio-Toth L."/>
        </authorList>
    </citation>
    <scope>NUCLEOTIDE SEQUENCE</scope>
    <source>
        <strain evidence="2">GD03782</strain>
    </source>
</reference>
<organism evidence="2 3">
    <name type="scientific">Pseudomonas mosselii</name>
    <dbReference type="NCBI Taxonomy" id="78327"/>
    <lineage>
        <taxon>Bacteria</taxon>
        <taxon>Pseudomonadati</taxon>
        <taxon>Pseudomonadota</taxon>
        <taxon>Gammaproteobacteria</taxon>
        <taxon>Pseudomonadales</taxon>
        <taxon>Pseudomonadaceae</taxon>
        <taxon>Pseudomonas</taxon>
    </lineage>
</organism>
<feature type="region of interest" description="Disordered" evidence="1">
    <location>
        <begin position="261"/>
        <end position="286"/>
    </location>
</feature>
<evidence type="ECO:0000313" key="2">
    <source>
        <dbReference type="EMBL" id="MDH1629276.1"/>
    </source>
</evidence>
<dbReference type="AlphaFoldDB" id="A0AA42UNA4"/>
<evidence type="ECO:0000313" key="3">
    <source>
        <dbReference type="Proteomes" id="UP001160882"/>
    </source>
</evidence>
<sequence length="286" mass="31049">MADKTDTPAKKLRSKWFRVAVEGGTTDGRTIERSWIEEMAAQYSPNTYGARINCEHIKWAWPGGEFGAYGDVLACKAEEVEINGEQRLALFTQLQPNDALLALNAKNQKIYTSVEIDPKFAKTGKAYLVGLAITDTPASLGTEALQFSAQHGTLTGRKQNKDNLFTAAEEVQLEFEEVTDGPGMFAALRDKVGGLLSKGKEKEKEGKDAANFAALGELIEQLATHGAEQAEAVTKGLAAFTELETKFAKLSADHEALVKRLSNTQDHTQKDRPSVPGGSGRDLTDC</sequence>